<evidence type="ECO:0008006" key="10">
    <source>
        <dbReference type="Google" id="ProtNLM"/>
    </source>
</evidence>
<proteinExistence type="inferred from homology"/>
<dbReference type="PANTHER" id="PTHR43098">
    <property type="entry name" value="L-ORNITHINE N(5)-MONOOXYGENASE-RELATED"/>
    <property type="match status" value="1"/>
</dbReference>
<evidence type="ECO:0000256" key="2">
    <source>
        <dbReference type="ARBA" id="ARBA00010139"/>
    </source>
</evidence>
<comment type="cofactor">
    <cofactor evidence="1">
        <name>FAD</name>
        <dbReference type="ChEBI" id="CHEBI:57692"/>
    </cofactor>
</comment>
<dbReference type="InterPro" id="IPR036188">
    <property type="entry name" value="FAD/NAD-bd_sf"/>
</dbReference>
<dbReference type="Gene3D" id="3.50.50.60">
    <property type="entry name" value="FAD/NAD(P)-binding domain"/>
    <property type="match status" value="3"/>
</dbReference>
<evidence type="ECO:0000313" key="9">
    <source>
        <dbReference type="Proteomes" id="UP001265746"/>
    </source>
</evidence>
<organism evidence="8 9">
    <name type="scientific">Phomopsis amygdali</name>
    <name type="common">Fusicoccum amygdali</name>
    <dbReference type="NCBI Taxonomy" id="1214568"/>
    <lineage>
        <taxon>Eukaryota</taxon>
        <taxon>Fungi</taxon>
        <taxon>Dikarya</taxon>
        <taxon>Ascomycota</taxon>
        <taxon>Pezizomycotina</taxon>
        <taxon>Sordariomycetes</taxon>
        <taxon>Sordariomycetidae</taxon>
        <taxon>Diaporthales</taxon>
        <taxon>Diaporthaceae</taxon>
        <taxon>Diaporthe</taxon>
    </lineage>
</organism>
<name>A0AAD9SPH1_PHOAM</name>
<evidence type="ECO:0000256" key="1">
    <source>
        <dbReference type="ARBA" id="ARBA00001974"/>
    </source>
</evidence>
<keyword evidence="5" id="KW-0521">NADP</keyword>
<keyword evidence="3" id="KW-0285">Flavoprotein</keyword>
<dbReference type="Proteomes" id="UP001265746">
    <property type="component" value="Unassembled WGS sequence"/>
</dbReference>
<evidence type="ECO:0000313" key="8">
    <source>
        <dbReference type="EMBL" id="KAK2613374.1"/>
    </source>
</evidence>
<dbReference type="AlphaFoldDB" id="A0AAD9SPH1"/>
<accession>A0AAD9SPH1</accession>
<evidence type="ECO:0000256" key="7">
    <source>
        <dbReference type="ARBA" id="ARBA00023033"/>
    </source>
</evidence>
<dbReference type="GO" id="GO:0050660">
    <property type="term" value="F:flavin adenine dinucleotide binding"/>
    <property type="evidence" value="ECO:0007669"/>
    <property type="project" value="InterPro"/>
</dbReference>
<dbReference type="EMBL" id="JAUJFL010000001">
    <property type="protein sequence ID" value="KAK2613374.1"/>
    <property type="molecule type" value="Genomic_DNA"/>
</dbReference>
<reference evidence="8" key="1">
    <citation type="submission" date="2023-06" db="EMBL/GenBank/DDBJ databases">
        <authorList>
            <person name="Noh H."/>
        </authorList>
    </citation>
    <scope>NUCLEOTIDE SEQUENCE</scope>
    <source>
        <strain evidence="8">DUCC20226</strain>
    </source>
</reference>
<evidence type="ECO:0000256" key="3">
    <source>
        <dbReference type="ARBA" id="ARBA00022630"/>
    </source>
</evidence>
<dbReference type="PANTHER" id="PTHR43098:SF3">
    <property type="entry name" value="L-ORNITHINE N(5)-MONOOXYGENASE-RELATED"/>
    <property type="match status" value="1"/>
</dbReference>
<evidence type="ECO:0000256" key="5">
    <source>
        <dbReference type="ARBA" id="ARBA00022857"/>
    </source>
</evidence>
<keyword evidence="7" id="KW-0503">Monooxygenase</keyword>
<gene>
    <name evidence="8" type="ORF">N8I77_000292</name>
</gene>
<dbReference type="InterPro" id="IPR050775">
    <property type="entry name" value="FAD-binding_Monooxygenases"/>
</dbReference>
<comment type="similarity">
    <text evidence="2">Belongs to the FAD-binding monooxygenase family.</text>
</comment>
<dbReference type="Pfam" id="PF00743">
    <property type="entry name" value="FMO-like"/>
    <property type="match status" value="1"/>
</dbReference>
<protein>
    <recommendedName>
        <fullName evidence="10">FAD/NAD(P)-binding domain-containing protein</fullName>
    </recommendedName>
</protein>
<keyword evidence="6" id="KW-0560">Oxidoreductase</keyword>
<dbReference type="GO" id="GO:0004499">
    <property type="term" value="F:N,N-dimethylaniline monooxygenase activity"/>
    <property type="evidence" value="ECO:0007669"/>
    <property type="project" value="InterPro"/>
</dbReference>
<evidence type="ECO:0000256" key="4">
    <source>
        <dbReference type="ARBA" id="ARBA00022827"/>
    </source>
</evidence>
<evidence type="ECO:0000256" key="6">
    <source>
        <dbReference type="ARBA" id="ARBA00023002"/>
    </source>
</evidence>
<comment type="caution">
    <text evidence="8">The sequence shown here is derived from an EMBL/GenBank/DDBJ whole genome shotgun (WGS) entry which is preliminary data.</text>
</comment>
<keyword evidence="4" id="KW-0274">FAD</keyword>
<sequence>MEHTNSPITHCDALVVGAGFSGVSMLYRLRKLGLNAKIFEAGDGFGGTWHWNRYPGARVDSEFPFYQLTIPEVYETWTFKERFPDHHELRAYFEHCDKVLDLRKDTQFNARVIDCSWDDNAGEWTVKTQQGHTAKTRFLLLCSGLLHQKHIPDLPGLKNYKGKLFHSSFYPEDLDLKGKRVALVGTGATAVQITQDVAKQADHLTIFMRRPSTCLPAGQRQVTDVENRGWHPYLGSIFKLSRTSKNGFLPTTQPTVRTEDVPEAERHKLWEELWTRGAFSFWNQSYADLMVSKEANKLHYEFWARKVRARMTDEKKMQHMAPLPVEKMPYWIFTKRPPLEIDYYEMVDKPWVDVINTKETPSKEFNETGIEMDDGTQIDFDVLILATGFDAFSGSLTNMGLKSRKGTDLRDYWSAGIRSYLGTTTSEFPNAFMTYSPLAPTALSNGTSIIEVQCDFAVAAIKKILDSEKQGRRIKSIEPVPEAEDEWEAYVDAQNAPTLMPLTESWWTGANIPGKKPQMLTYLKGLSVYETEIQEKLENWEGFDVRYWDSVEGETSTRKRKAEHISHVEYAQQDLDEASEAREVLRPTAVA</sequence>
<keyword evidence="9" id="KW-1185">Reference proteome</keyword>
<dbReference type="GO" id="GO:0050661">
    <property type="term" value="F:NADP binding"/>
    <property type="evidence" value="ECO:0007669"/>
    <property type="project" value="InterPro"/>
</dbReference>
<dbReference type="SUPFAM" id="SSF51905">
    <property type="entry name" value="FAD/NAD(P)-binding domain"/>
    <property type="match status" value="3"/>
</dbReference>
<dbReference type="InterPro" id="IPR020946">
    <property type="entry name" value="Flavin_mOase-like"/>
</dbReference>